<dbReference type="EMBL" id="MGGE01000011">
    <property type="protein sequence ID" value="OGM21619.1"/>
    <property type="molecule type" value="Genomic_DNA"/>
</dbReference>
<organism evidence="3 4">
    <name type="scientific">Candidatus Woesebacteria bacterium RIFCSPHIGHO2_01_FULL_38_9</name>
    <dbReference type="NCBI Taxonomy" id="1802492"/>
    <lineage>
        <taxon>Bacteria</taxon>
        <taxon>Candidatus Woeseibacteriota</taxon>
    </lineage>
</organism>
<gene>
    <name evidence="3" type="ORF">A2714_00630</name>
</gene>
<accession>A0A1F7Y3X7</accession>
<feature type="region of interest" description="Disordered" evidence="2">
    <location>
        <begin position="1"/>
        <end position="22"/>
    </location>
</feature>
<sequence>MGFEDEGIKELSPKPTKPATSGMTLRQAIEMGEYNPEYLATFTEWLTLSRHIQFQYIREALDNRHKHLITQWAEVNNMLDFSKKPHLSEALENIMLQIKKLEKDREKLYLEYSK</sequence>
<reference evidence="3 4" key="1">
    <citation type="journal article" date="2016" name="Nat. Commun.">
        <title>Thousands of microbial genomes shed light on interconnected biogeochemical processes in an aquifer system.</title>
        <authorList>
            <person name="Anantharaman K."/>
            <person name="Brown C.T."/>
            <person name="Hug L.A."/>
            <person name="Sharon I."/>
            <person name="Castelle C.J."/>
            <person name="Probst A.J."/>
            <person name="Thomas B.C."/>
            <person name="Singh A."/>
            <person name="Wilkins M.J."/>
            <person name="Karaoz U."/>
            <person name="Brodie E.L."/>
            <person name="Williams K.H."/>
            <person name="Hubbard S.S."/>
            <person name="Banfield J.F."/>
        </authorList>
    </citation>
    <scope>NUCLEOTIDE SEQUENCE [LARGE SCALE GENOMIC DNA]</scope>
</reference>
<name>A0A1F7Y3X7_9BACT</name>
<evidence type="ECO:0000256" key="1">
    <source>
        <dbReference type="SAM" id="Coils"/>
    </source>
</evidence>
<proteinExistence type="predicted"/>
<feature type="compositionally biased region" description="Basic and acidic residues" evidence="2">
    <location>
        <begin position="1"/>
        <end position="12"/>
    </location>
</feature>
<feature type="coiled-coil region" evidence="1">
    <location>
        <begin position="84"/>
        <end position="111"/>
    </location>
</feature>
<dbReference type="AlphaFoldDB" id="A0A1F7Y3X7"/>
<dbReference type="Proteomes" id="UP000178419">
    <property type="component" value="Unassembled WGS sequence"/>
</dbReference>
<keyword evidence="1" id="KW-0175">Coiled coil</keyword>
<protein>
    <submittedName>
        <fullName evidence="3">Uncharacterized protein</fullName>
    </submittedName>
</protein>
<evidence type="ECO:0000256" key="2">
    <source>
        <dbReference type="SAM" id="MobiDB-lite"/>
    </source>
</evidence>
<comment type="caution">
    <text evidence="3">The sequence shown here is derived from an EMBL/GenBank/DDBJ whole genome shotgun (WGS) entry which is preliminary data.</text>
</comment>
<evidence type="ECO:0000313" key="4">
    <source>
        <dbReference type="Proteomes" id="UP000178419"/>
    </source>
</evidence>
<evidence type="ECO:0000313" key="3">
    <source>
        <dbReference type="EMBL" id="OGM21619.1"/>
    </source>
</evidence>